<dbReference type="Proteomes" id="UP000823823">
    <property type="component" value="Unassembled WGS sequence"/>
</dbReference>
<dbReference type="PANTHER" id="PTHR18964">
    <property type="entry name" value="ROK (REPRESSOR, ORF, KINASE) FAMILY"/>
    <property type="match status" value="1"/>
</dbReference>
<sequence length="399" mass="39349">MTAPLPADAASAAAPRRAIGIDVGGTRTKIGLVAADGSLGIPYSLPTPADPRELCAMLARETSSLRERAGLPAKTPIGAVVPGILDEERELVELAVNLGWKDLSLGAMLREHLTAPLALGHDVRAGGMAEAAWGAGRLLPQSTPPDGGDLPPLADLLFVPIGTGIAAAVVHGGSVFGDRFTGEIGQLQVTEPYTGAPVRLEEVAAASAIGRRYAQQIDQEDSALATTDGGRPAARAVVDLARAGDPGAERILFSALDTLGQALATIVSSVGSLPVVIGGGLAEGGSIVLDTLRDSIVARLGMMPAPPVLPSSLGMWAGCQGAGLLGLTRATDAGPTGDAGRSGPTDAGPAGTPGPTGSTAAPGSVGSPGPVGLPGSAEAPGPTGSAGPAPPLISAEARS</sequence>
<gene>
    <name evidence="3" type="ORF">H9786_02025</name>
</gene>
<evidence type="ECO:0000256" key="2">
    <source>
        <dbReference type="SAM" id="MobiDB-lite"/>
    </source>
</evidence>
<feature type="compositionally biased region" description="Low complexity" evidence="2">
    <location>
        <begin position="342"/>
        <end position="387"/>
    </location>
</feature>
<dbReference type="SUPFAM" id="SSF53067">
    <property type="entry name" value="Actin-like ATPase domain"/>
    <property type="match status" value="1"/>
</dbReference>
<reference evidence="3" key="1">
    <citation type="journal article" date="2021" name="PeerJ">
        <title>Extensive microbial diversity within the chicken gut microbiome revealed by metagenomics and culture.</title>
        <authorList>
            <person name="Gilroy R."/>
            <person name="Ravi A."/>
            <person name="Getino M."/>
            <person name="Pursley I."/>
            <person name="Horton D.L."/>
            <person name="Alikhan N.F."/>
            <person name="Baker D."/>
            <person name="Gharbi K."/>
            <person name="Hall N."/>
            <person name="Watson M."/>
            <person name="Adriaenssens E.M."/>
            <person name="Foster-Nyarko E."/>
            <person name="Jarju S."/>
            <person name="Secka A."/>
            <person name="Antonio M."/>
            <person name="Oren A."/>
            <person name="Chaudhuri R.R."/>
            <person name="La Ragione R."/>
            <person name="Hildebrand F."/>
            <person name="Pallen M.J."/>
        </authorList>
    </citation>
    <scope>NUCLEOTIDE SEQUENCE</scope>
    <source>
        <strain evidence="3">ChiHjej13B12-24818</strain>
    </source>
</reference>
<protein>
    <submittedName>
        <fullName evidence="3">ROK family protein</fullName>
    </submittedName>
</protein>
<evidence type="ECO:0000313" key="4">
    <source>
        <dbReference type="Proteomes" id="UP000823823"/>
    </source>
</evidence>
<dbReference type="AlphaFoldDB" id="A0A9D2LB65"/>
<proteinExistence type="inferred from homology"/>
<dbReference type="Gene3D" id="3.30.420.40">
    <property type="match status" value="2"/>
</dbReference>
<dbReference type="EMBL" id="DWZH01000015">
    <property type="protein sequence ID" value="HJB09300.1"/>
    <property type="molecule type" value="Genomic_DNA"/>
</dbReference>
<dbReference type="Pfam" id="PF00480">
    <property type="entry name" value="ROK"/>
    <property type="match status" value="1"/>
</dbReference>
<feature type="region of interest" description="Disordered" evidence="2">
    <location>
        <begin position="328"/>
        <end position="399"/>
    </location>
</feature>
<dbReference type="PANTHER" id="PTHR18964:SF149">
    <property type="entry name" value="BIFUNCTIONAL UDP-N-ACETYLGLUCOSAMINE 2-EPIMERASE_N-ACETYLMANNOSAMINE KINASE"/>
    <property type="match status" value="1"/>
</dbReference>
<evidence type="ECO:0000256" key="1">
    <source>
        <dbReference type="ARBA" id="ARBA00006479"/>
    </source>
</evidence>
<evidence type="ECO:0000313" key="3">
    <source>
        <dbReference type="EMBL" id="HJB09300.1"/>
    </source>
</evidence>
<dbReference type="InterPro" id="IPR000600">
    <property type="entry name" value="ROK"/>
</dbReference>
<comment type="caution">
    <text evidence="3">The sequence shown here is derived from an EMBL/GenBank/DDBJ whole genome shotgun (WGS) entry which is preliminary data.</text>
</comment>
<comment type="similarity">
    <text evidence="1">Belongs to the ROK (NagC/XylR) family.</text>
</comment>
<organism evidence="3 4">
    <name type="scientific">Candidatus Brachybacterium merdavium</name>
    <dbReference type="NCBI Taxonomy" id="2838513"/>
    <lineage>
        <taxon>Bacteria</taxon>
        <taxon>Bacillati</taxon>
        <taxon>Actinomycetota</taxon>
        <taxon>Actinomycetes</taxon>
        <taxon>Micrococcales</taxon>
        <taxon>Dermabacteraceae</taxon>
        <taxon>Brachybacterium</taxon>
    </lineage>
</organism>
<dbReference type="InterPro" id="IPR043129">
    <property type="entry name" value="ATPase_NBD"/>
</dbReference>
<accession>A0A9D2LB65</accession>
<name>A0A9D2LB65_9MICO</name>
<reference evidence="3" key="2">
    <citation type="submission" date="2021-04" db="EMBL/GenBank/DDBJ databases">
        <authorList>
            <person name="Gilroy R."/>
        </authorList>
    </citation>
    <scope>NUCLEOTIDE SEQUENCE</scope>
    <source>
        <strain evidence="3">ChiHjej13B12-24818</strain>
    </source>
</reference>